<organism evidence="1 2">
    <name type="scientific">Stakelama pacifica</name>
    <dbReference type="NCBI Taxonomy" id="517720"/>
    <lineage>
        <taxon>Bacteria</taxon>
        <taxon>Pseudomonadati</taxon>
        <taxon>Pseudomonadota</taxon>
        <taxon>Alphaproteobacteria</taxon>
        <taxon>Sphingomonadales</taxon>
        <taxon>Sphingomonadaceae</taxon>
        <taxon>Stakelama</taxon>
    </lineage>
</organism>
<dbReference type="RefSeq" id="WP_229668329.1">
    <property type="nucleotide sequence ID" value="NZ_BMLU01000015.1"/>
</dbReference>
<keyword evidence="2" id="KW-1185">Reference proteome</keyword>
<reference evidence="1 2" key="1">
    <citation type="submission" date="2019-03" db="EMBL/GenBank/DDBJ databases">
        <title>Genomic Encyclopedia of Type Strains, Phase IV (KMG-IV): sequencing the most valuable type-strain genomes for metagenomic binning, comparative biology and taxonomic classification.</title>
        <authorList>
            <person name="Goeker M."/>
        </authorList>
    </citation>
    <scope>NUCLEOTIDE SEQUENCE [LARGE SCALE GENOMIC DNA]</scope>
    <source>
        <strain evidence="1 2">DSM 25059</strain>
    </source>
</reference>
<proteinExistence type="predicted"/>
<protein>
    <recommendedName>
        <fullName evidence="3">TonB-like protein</fullName>
    </recommendedName>
</protein>
<comment type="caution">
    <text evidence="1">The sequence shown here is derived from an EMBL/GenBank/DDBJ whole genome shotgun (WGS) entry which is preliminary data.</text>
</comment>
<accession>A0A4R6FBR8</accession>
<dbReference type="Proteomes" id="UP000295493">
    <property type="component" value="Unassembled WGS sequence"/>
</dbReference>
<evidence type="ECO:0000313" key="1">
    <source>
        <dbReference type="EMBL" id="TDN78586.1"/>
    </source>
</evidence>
<sequence>MKTLFAMLAAMLGQQSGMLGLTLPIDWDSMTPLPYQRQPVVTAQMSRFVAKEMAFSKCPMPPQQNGRHIVALDIAVLLSDDGSVRATIPRAINCSAVEQYGAGLVSTFARNNLDPQTGDPSGWYRATVTFEWK</sequence>
<gene>
    <name evidence="1" type="ORF">EV664_11629</name>
</gene>
<dbReference type="AlphaFoldDB" id="A0A4R6FBR8"/>
<dbReference type="EMBL" id="SNWD01000016">
    <property type="protein sequence ID" value="TDN78586.1"/>
    <property type="molecule type" value="Genomic_DNA"/>
</dbReference>
<name>A0A4R6FBR8_9SPHN</name>
<evidence type="ECO:0000313" key="2">
    <source>
        <dbReference type="Proteomes" id="UP000295493"/>
    </source>
</evidence>
<evidence type="ECO:0008006" key="3">
    <source>
        <dbReference type="Google" id="ProtNLM"/>
    </source>
</evidence>